<name>A0A512PCW4_9CELL</name>
<evidence type="ECO:0000256" key="1">
    <source>
        <dbReference type="SAM" id="MobiDB-lite"/>
    </source>
</evidence>
<organism evidence="2 3">
    <name type="scientific">Cellulomonas soli</name>
    <dbReference type="NCBI Taxonomy" id="931535"/>
    <lineage>
        <taxon>Bacteria</taxon>
        <taxon>Bacillati</taxon>
        <taxon>Actinomycetota</taxon>
        <taxon>Actinomycetes</taxon>
        <taxon>Micrococcales</taxon>
        <taxon>Cellulomonadaceae</taxon>
        <taxon>Cellulomonas</taxon>
    </lineage>
</organism>
<evidence type="ECO:0000313" key="3">
    <source>
        <dbReference type="Proteomes" id="UP000321798"/>
    </source>
</evidence>
<gene>
    <name evidence="2" type="ORF">CSO01_17560</name>
</gene>
<proteinExistence type="predicted"/>
<feature type="region of interest" description="Disordered" evidence="1">
    <location>
        <begin position="104"/>
        <end position="126"/>
    </location>
</feature>
<keyword evidence="3" id="KW-1185">Reference proteome</keyword>
<evidence type="ECO:0000313" key="2">
    <source>
        <dbReference type="EMBL" id="GEP69041.1"/>
    </source>
</evidence>
<sequence length="126" mass="13715">MRVRVMAEYESYPLWRERRNGVTNVSPESLGLPVELAAQLDAWASQFDSTLDVGDPANSGFTDPSQERTFYAEGLVLAKGVAEALGEEAEVVFYDGSDSTLKSRVARRRARRSSRADGSTGDANGP</sequence>
<dbReference type="Proteomes" id="UP000321798">
    <property type="component" value="Unassembled WGS sequence"/>
</dbReference>
<protein>
    <submittedName>
        <fullName evidence="2">Uncharacterized protein</fullName>
    </submittedName>
</protein>
<dbReference type="EMBL" id="BKAL01000005">
    <property type="protein sequence ID" value="GEP69041.1"/>
    <property type="molecule type" value="Genomic_DNA"/>
</dbReference>
<reference evidence="2 3" key="1">
    <citation type="submission" date="2019-07" db="EMBL/GenBank/DDBJ databases">
        <title>Whole genome shotgun sequence of Cellulomonas soli NBRC 109434.</title>
        <authorList>
            <person name="Hosoyama A."/>
            <person name="Uohara A."/>
            <person name="Ohji S."/>
            <person name="Ichikawa N."/>
        </authorList>
    </citation>
    <scope>NUCLEOTIDE SEQUENCE [LARGE SCALE GENOMIC DNA]</scope>
    <source>
        <strain evidence="2 3">NBRC 109434</strain>
    </source>
</reference>
<feature type="compositionally biased region" description="Basic residues" evidence="1">
    <location>
        <begin position="104"/>
        <end position="113"/>
    </location>
</feature>
<dbReference type="AlphaFoldDB" id="A0A512PCW4"/>
<accession>A0A512PCW4</accession>
<comment type="caution">
    <text evidence="2">The sequence shown here is derived from an EMBL/GenBank/DDBJ whole genome shotgun (WGS) entry which is preliminary data.</text>
</comment>